<dbReference type="Proteomes" id="UP000671828">
    <property type="component" value="Chromosome"/>
</dbReference>
<evidence type="ECO:0000313" key="3">
    <source>
        <dbReference type="EMBL" id="MBM7810500.1"/>
    </source>
</evidence>
<evidence type="ECO:0000313" key="5">
    <source>
        <dbReference type="Proteomes" id="UP000671828"/>
    </source>
</evidence>
<keyword evidence="1" id="KW-0378">Hydrolase</keyword>
<gene>
    <name evidence="4" type="ORF">J7S33_07155</name>
    <name evidence="3" type="ORF">JOE68_001365</name>
</gene>
<dbReference type="EMBL" id="JAFBCL010000001">
    <property type="protein sequence ID" value="MBM7810500.1"/>
    <property type="molecule type" value="Genomic_DNA"/>
</dbReference>
<dbReference type="GO" id="GO:0006508">
    <property type="term" value="P:proteolysis"/>
    <property type="evidence" value="ECO:0007669"/>
    <property type="project" value="InterPro"/>
</dbReference>
<reference evidence="3 6" key="1">
    <citation type="submission" date="2021-01" db="EMBL/GenBank/DDBJ databases">
        <title>Sequencing the genomes of 1000 actinobacteria strains.</title>
        <authorList>
            <person name="Klenk H.-P."/>
        </authorList>
    </citation>
    <scope>NUCLEOTIDE SEQUENCE [LARGE SCALE GENOMIC DNA]</scope>
    <source>
        <strain evidence="3 6">DSM 44581</strain>
    </source>
</reference>
<protein>
    <submittedName>
        <fullName evidence="4">Prolyl oligopeptidase family serine peptidase</fullName>
    </submittedName>
    <submittedName>
        <fullName evidence="3">Thioesterase domain-containing protein</fullName>
    </submittedName>
</protein>
<feature type="domain" description="Peptidase S9 prolyl oligopeptidase catalytic" evidence="2">
    <location>
        <begin position="385"/>
        <end position="522"/>
    </location>
</feature>
<proteinExistence type="predicted"/>
<dbReference type="PANTHER" id="PTHR42776">
    <property type="entry name" value="SERINE PEPTIDASE S9 FAMILY MEMBER"/>
    <property type="match status" value="1"/>
</dbReference>
<dbReference type="Gene3D" id="3.40.50.1820">
    <property type="entry name" value="alpha/beta hydrolase"/>
    <property type="match status" value="1"/>
</dbReference>
<dbReference type="SUPFAM" id="SSF53474">
    <property type="entry name" value="alpha/beta-Hydrolases"/>
    <property type="match status" value="1"/>
</dbReference>
<sequence>MTAGAVPLRDHIAHLADDLAAREVVDEHRCGSLTARFTGPRYPVRAQAPRRWVHSHGVAFDLVALATAGRAGGVGTVHVDGLRIPARRTPLTWSARGGPPVLAGVTPGPSAPELWLHRPGHDERPRPTGIAVNHSLLGGAAPLQWTADGALVVLADHPAAPTDPDRVHDSSEGRSVLDDPDALVAAAAATVRVLAPRDGQRVLSGPHAVCRLDLSPDRTRVLIGAVRDAAAFERLVRDRLAEFSIHDLTGAAPARHLGECRVDRDFWDGADTARPARRRSVRPPEHRQISPDIALHGDGGPVVLWISPRPDVPDRTAFAPYAGAGAAEPPGPLWTYRPRCAVAMVRLWHPRQNGPATFAEIAARVVDGVRDAAERVRRELGEVPLVLGGHSFGAALAAVALPELGSVLRCAVLRSGAYNRTLTPAGFQLERRPIWAAPDMYHGFTAVHSAHRITVPTLLTQGASDPNSATTVWQARLFYEALRIAGTPARLVLLDAEGHHFGTADGILRAATEENEWIDRWCRERST</sequence>
<dbReference type="AlphaFoldDB" id="A0A8T8I3P4"/>
<keyword evidence="6" id="KW-1185">Reference proteome</keyword>
<evidence type="ECO:0000256" key="1">
    <source>
        <dbReference type="ARBA" id="ARBA00022801"/>
    </source>
</evidence>
<evidence type="ECO:0000259" key="2">
    <source>
        <dbReference type="Pfam" id="PF00326"/>
    </source>
</evidence>
<name>A0A8T8I3P4_9PSEU</name>
<organism evidence="4 5">
    <name type="scientific">Saccharothrix algeriensis</name>
    <dbReference type="NCBI Taxonomy" id="173560"/>
    <lineage>
        <taxon>Bacteria</taxon>
        <taxon>Bacillati</taxon>
        <taxon>Actinomycetota</taxon>
        <taxon>Actinomycetes</taxon>
        <taxon>Pseudonocardiales</taxon>
        <taxon>Pseudonocardiaceae</taxon>
        <taxon>Saccharothrix</taxon>
    </lineage>
</organism>
<dbReference type="RefSeq" id="WP_204841469.1">
    <property type="nucleotide sequence ID" value="NZ_JAFBCL010000001.1"/>
</dbReference>
<accession>A0A8T8I3P4</accession>
<dbReference type="EMBL" id="CP072788">
    <property type="protein sequence ID" value="QTR04624.1"/>
    <property type="molecule type" value="Genomic_DNA"/>
</dbReference>
<dbReference type="GO" id="GO:0004252">
    <property type="term" value="F:serine-type endopeptidase activity"/>
    <property type="evidence" value="ECO:0007669"/>
    <property type="project" value="TreeGrafter"/>
</dbReference>
<dbReference type="Pfam" id="PF00326">
    <property type="entry name" value="Peptidase_S9"/>
    <property type="match status" value="1"/>
</dbReference>
<evidence type="ECO:0000313" key="4">
    <source>
        <dbReference type="EMBL" id="QTR04624.1"/>
    </source>
</evidence>
<dbReference type="PANTHER" id="PTHR42776:SF28">
    <property type="entry name" value="GLUTAMYL ENDOPEPTIDASE, CHLOROPLASTIC-RELATED"/>
    <property type="match status" value="1"/>
</dbReference>
<dbReference type="InterPro" id="IPR001375">
    <property type="entry name" value="Peptidase_S9_cat"/>
</dbReference>
<reference evidence="4" key="2">
    <citation type="submission" date="2021-04" db="EMBL/GenBank/DDBJ databases">
        <title>Saccharothrix algeriensis WGS.</title>
        <authorList>
            <person name="Stuskova K."/>
            <person name="Hakalova E."/>
            <person name="Tebbal A.B."/>
            <person name="Eichmeier A."/>
        </authorList>
    </citation>
    <scope>NUCLEOTIDE SEQUENCE</scope>
    <source>
        <strain evidence="4">NRRL B-24137</strain>
    </source>
</reference>
<dbReference type="Proteomes" id="UP001195724">
    <property type="component" value="Unassembled WGS sequence"/>
</dbReference>
<evidence type="ECO:0000313" key="6">
    <source>
        <dbReference type="Proteomes" id="UP001195724"/>
    </source>
</evidence>
<dbReference type="InterPro" id="IPR029058">
    <property type="entry name" value="AB_hydrolase_fold"/>
</dbReference>